<evidence type="ECO:0000256" key="3">
    <source>
        <dbReference type="ARBA" id="ARBA00022475"/>
    </source>
</evidence>
<keyword evidence="5 12" id="KW-0812">Transmembrane</keyword>
<evidence type="ECO:0000256" key="9">
    <source>
        <dbReference type="ARBA" id="ARBA00023136"/>
    </source>
</evidence>
<evidence type="ECO:0000259" key="14">
    <source>
        <dbReference type="Pfam" id="PF23598"/>
    </source>
</evidence>
<dbReference type="PROSITE" id="PS51450">
    <property type="entry name" value="LRR"/>
    <property type="match status" value="2"/>
</dbReference>
<evidence type="ECO:0000256" key="11">
    <source>
        <dbReference type="ARBA" id="ARBA00023180"/>
    </source>
</evidence>
<accession>A0A1R3H9V0</accession>
<dbReference type="InterPro" id="IPR001611">
    <property type="entry name" value="Leu-rich_rpt"/>
</dbReference>
<gene>
    <name evidence="15" type="ORF">COLO4_30252</name>
</gene>
<dbReference type="FunFam" id="3.80.10.10:FF:000400">
    <property type="entry name" value="Nuclear pore complex protein NUP107"/>
    <property type="match status" value="1"/>
</dbReference>
<dbReference type="EMBL" id="AWUE01020684">
    <property type="protein sequence ID" value="OMO67036.1"/>
    <property type="molecule type" value="Genomic_DNA"/>
</dbReference>
<comment type="similarity">
    <text evidence="2">Belongs to the RLP family.</text>
</comment>
<dbReference type="Pfam" id="PF13855">
    <property type="entry name" value="LRR_8"/>
    <property type="match status" value="2"/>
</dbReference>
<keyword evidence="16" id="KW-1185">Reference proteome</keyword>
<dbReference type="SUPFAM" id="SSF52058">
    <property type="entry name" value="L domain-like"/>
    <property type="match status" value="3"/>
</dbReference>
<dbReference type="SMART" id="SM00369">
    <property type="entry name" value="LRR_TYP"/>
    <property type="match status" value="8"/>
</dbReference>
<dbReference type="STRING" id="93759.A0A1R3H9V0"/>
<keyword evidence="10" id="KW-0675">Receptor</keyword>
<dbReference type="InterPro" id="IPR013210">
    <property type="entry name" value="LRR_N_plant-typ"/>
</dbReference>
<evidence type="ECO:0000256" key="1">
    <source>
        <dbReference type="ARBA" id="ARBA00004251"/>
    </source>
</evidence>
<dbReference type="GO" id="GO:0009653">
    <property type="term" value="P:anatomical structure morphogenesis"/>
    <property type="evidence" value="ECO:0007669"/>
    <property type="project" value="UniProtKB-ARBA"/>
</dbReference>
<evidence type="ECO:0000256" key="5">
    <source>
        <dbReference type="ARBA" id="ARBA00022692"/>
    </source>
</evidence>
<evidence type="ECO:0000256" key="10">
    <source>
        <dbReference type="ARBA" id="ARBA00023170"/>
    </source>
</evidence>
<evidence type="ECO:0000256" key="12">
    <source>
        <dbReference type="SAM" id="Phobius"/>
    </source>
</evidence>
<dbReference type="PANTHER" id="PTHR48063">
    <property type="entry name" value="LRR RECEPTOR-LIKE KINASE"/>
    <property type="match status" value="1"/>
</dbReference>
<evidence type="ECO:0000313" key="15">
    <source>
        <dbReference type="EMBL" id="OMO67036.1"/>
    </source>
</evidence>
<evidence type="ECO:0000259" key="13">
    <source>
        <dbReference type="Pfam" id="PF08263"/>
    </source>
</evidence>
<dbReference type="InterPro" id="IPR032675">
    <property type="entry name" value="LRR_dom_sf"/>
</dbReference>
<evidence type="ECO:0000256" key="2">
    <source>
        <dbReference type="ARBA" id="ARBA00009592"/>
    </source>
</evidence>
<keyword evidence="9 12" id="KW-0472">Membrane</keyword>
<dbReference type="FunFam" id="3.80.10.10:FF:000111">
    <property type="entry name" value="LRR receptor-like serine/threonine-protein kinase ERECTA"/>
    <property type="match status" value="1"/>
</dbReference>
<dbReference type="AlphaFoldDB" id="A0A1R3H9V0"/>
<dbReference type="Proteomes" id="UP000187203">
    <property type="component" value="Unassembled WGS sequence"/>
</dbReference>
<comment type="subcellular location">
    <subcellularLocation>
        <location evidence="1">Cell membrane</location>
        <topology evidence="1">Single-pass type I membrane protein</topology>
    </subcellularLocation>
</comment>
<proteinExistence type="inferred from homology"/>
<dbReference type="Pfam" id="PF00560">
    <property type="entry name" value="LRR_1"/>
    <property type="match status" value="8"/>
</dbReference>
<dbReference type="Pfam" id="PF23598">
    <property type="entry name" value="LRR_14"/>
    <property type="match status" value="1"/>
</dbReference>
<comment type="caution">
    <text evidence="15">The sequence shown here is derived from an EMBL/GenBank/DDBJ whole genome shotgun (WGS) entry which is preliminary data.</text>
</comment>
<dbReference type="GO" id="GO:0005886">
    <property type="term" value="C:plasma membrane"/>
    <property type="evidence" value="ECO:0007669"/>
    <property type="project" value="UniProtKB-SubCell"/>
</dbReference>
<reference evidence="16" key="1">
    <citation type="submission" date="2013-09" db="EMBL/GenBank/DDBJ databases">
        <title>Corchorus olitorius genome sequencing.</title>
        <authorList>
            <person name="Alam M."/>
            <person name="Haque M.S."/>
            <person name="Islam M.S."/>
            <person name="Emdad E.M."/>
            <person name="Islam M.M."/>
            <person name="Ahmed B."/>
            <person name="Halim A."/>
            <person name="Hossen Q.M.M."/>
            <person name="Hossain M.Z."/>
            <person name="Ahmed R."/>
            <person name="Khan M.M."/>
            <person name="Islam R."/>
            <person name="Rashid M.M."/>
            <person name="Khan S.A."/>
            <person name="Rahman M.S."/>
            <person name="Alam M."/>
            <person name="Yahiya A.S."/>
            <person name="Khan M.S."/>
            <person name="Azam M.S."/>
            <person name="Haque T."/>
            <person name="Lashkar M.Z.H."/>
            <person name="Akhand A.I."/>
            <person name="Morshed G."/>
            <person name="Roy S."/>
            <person name="Uddin K.S."/>
            <person name="Rabeya T."/>
            <person name="Hossain A.S."/>
            <person name="Chowdhury A."/>
            <person name="Snigdha A.R."/>
            <person name="Mortoza M.S."/>
            <person name="Matin S.A."/>
            <person name="Hoque S.M.E."/>
            <person name="Islam M.K."/>
            <person name="Roy D.K."/>
            <person name="Haider R."/>
            <person name="Moosa M.M."/>
            <person name="Elias S.M."/>
            <person name="Hasan A.M."/>
            <person name="Jahan S."/>
            <person name="Shafiuddin M."/>
            <person name="Mahmood N."/>
            <person name="Shommy N.S."/>
        </authorList>
    </citation>
    <scope>NUCLEOTIDE SEQUENCE [LARGE SCALE GENOMIC DNA]</scope>
    <source>
        <strain evidence="16">cv. O-4</strain>
    </source>
</reference>
<evidence type="ECO:0000256" key="7">
    <source>
        <dbReference type="ARBA" id="ARBA00022737"/>
    </source>
</evidence>
<evidence type="ECO:0000256" key="4">
    <source>
        <dbReference type="ARBA" id="ARBA00022614"/>
    </source>
</evidence>
<dbReference type="InterPro" id="IPR055414">
    <property type="entry name" value="LRR_R13L4/SHOC2-like"/>
</dbReference>
<keyword evidence="7" id="KW-0677">Repeat</keyword>
<evidence type="ECO:0000313" key="16">
    <source>
        <dbReference type="Proteomes" id="UP000187203"/>
    </source>
</evidence>
<dbReference type="GO" id="GO:0099402">
    <property type="term" value="P:plant organ development"/>
    <property type="evidence" value="ECO:0007669"/>
    <property type="project" value="UniProtKB-ARBA"/>
</dbReference>
<dbReference type="SMART" id="SM00365">
    <property type="entry name" value="LRR_SD22"/>
    <property type="match status" value="5"/>
</dbReference>
<name>A0A1R3H9V0_9ROSI</name>
<dbReference type="PRINTS" id="PR00019">
    <property type="entry name" value="LEURICHRPT"/>
</dbReference>
<feature type="transmembrane region" description="Helical" evidence="12">
    <location>
        <begin position="898"/>
        <end position="920"/>
    </location>
</feature>
<dbReference type="InterPro" id="IPR046956">
    <property type="entry name" value="RLP23-like"/>
</dbReference>
<keyword evidence="6" id="KW-0732">Signal</keyword>
<evidence type="ECO:0000256" key="8">
    <source>
        <dbReference type="ARBA" id="ARBA00022989"/>
    </source>
</evidence>
<dbReference type="OrthoDB" id="849617at2759"/>
<evidence type="ECO:0000256" key="6">
    <source>
        <dbReference type="ARBA" id="ARBA00022729"/>
    </source>
</evidence>
<keyword evidence="4" id="KW-0433">Leucine-rich repeat</keyword>
<dbReference type="Pfam" id="PF08263">
    <property type="entry name" value="LRRNT_2"/>
    <property type="match status" value="1"/>
</dbReference>
<protein>
    <submittedName>
        <fullName evidence="15">Uncharacterized protein</fullName>
    </submittedName>
</protein>
<keyword evidence="11" id="KW-0325">Glycoprotein</keyword>
<feature type="domain" description="Disease resistance R13L4/SHOC-2-like LRR" evidence="14">
    <location>
        <begin position="112"/>
        <end position="306"/>
    </location>
</feature>
<dbReference type="InterPro" id="IPR003591">
    <property type="entry name" value="Leu-rich_rpt_typical-subtyp"/>
</dbReference>
<dbReference type="PANTHER" id="PTHR48063:SF101">
    <property type="entry name" value="LRR RECEPTOR-LIKE SERINE_THREONINE-PROTEIN KINASE FLS2"/>
    <property type="match status" value="1"/>
</dbReference>
<sequence>MIIMRMLLLKPLLFAALFFTFLLEEYLILGSDVLVGEEVNVTRCRNNERQALLSFKQSLVDDSGILSSWENGNKDCCKWEGVVCSNRTGHVLMLNLQPTDGYLGGMISPSLLELSHLNYLDLSFNNFNGSNIPEFIGSLRNLRYLDLSNAGFNGPIPYQLGNLSRLQSLDLHGNGLYSRSNLDWLSHLLALKNLDLSLNDLSKASDWVQVVNKLPVLESLSLQSCNLPDSISPSLSLINSSTALTNLELSGNNLTSSVIFPWLFNVSSKSKLVYIDLSLNQLKGSIPEAFGNMNALKQLSLFNNQLEGGIPKSFGNMCSLKSLLLHHNSLSGDFTEYVQNLSGCMEHSLTILVFDNNQITGSIPNEIVRFSSLIDLSVGINRLNGTISAIIGHLSQLQILDLHGNSLKGVISETHFSNLSNLQTLDLSYNSLSLEFRNNWIPPFRLSFIRLGSCKSGPGFPQWIQSQNNFAELDISAAGISDPIPLWFWDLSPSLRDLNLSYNQISGILPDLSLKFVGFPGLDLRSNLLEGPLPLFPSNLTSLNLSKNKFSGSLSSLCTIKGEALQLLDLSENLLSGRVPDCLQQWPNLQIFNLADNNFSGQIPSSTGSLISLLMFNFHNNSFSGELPSSLNDCTELEFMNLSDNRLSGEIPAWIGQSLTSLVFLSLKANQFSGSIPYHLCGLENIQILDLSRNKLSGTIPLCINKFTSMIQNGNLSTTIQQNYVYGDPQFGAIGPYIDKALLVWKGREYEYTKNLGLLIVIDLSSNELSGEIPGDIASLSGLVALNLSRNTLTGVIPQKIGQLRQLEALDLSRNRLSGEIPSSMADLTFLSHLDMSYNNLTGEIPLSTQLQNFDASAFSNNLGLCGPPVSSSCSATEAPQPQRTIISQEEEDEFGKWFLAGMGVGFFVCFCGLCCALLLKRTWRIAYFHLLDNLMDWLDFRLGARKQQPKGKFSKTARAT</sequence>
<keyword evidence="3" id="KW-1003">Cell membrane</keyword>
<dbReference type="FunFam" id="3.80.10.10:FF:000095">
    <property type="entry name" value="LRR receptor-like serine/threonine-protein kinase GSO1"/>
    <property type="match status" value="2"/>
</dbReference>
<feature type="domain" description="Leucine-rich repeat-containing N-terminal plant-type" evidence="13">
    <location>
        <begin position="46"/>
        <end position="85"/>
    </location>
</feature>
<keyword evidence="8 12" id="KW-1133">Transmembrane helix</keyword>
<organism evidence="15 16">
    <name type="scientific">Corchorus olitorius</name>
    <dbReference type="NCBI Taxonomy" id="93759"/>
    <lineage>
        <taxon>Eukaryota</taxon>
        <taxon>Viridiplantae</taxon>
        <taxon>Streptophyta</taxon>
        <taxon>Embryophyta</taxon>
        <taxon>Tracheophyta</taxon>
        <taxon>Spermatophyta</taxon>
        <taxon>Magnoliopsida</taxon>
        <taxon>eudicotyledons</taxon>
        <taxon>Gunneridae</taxon>
        <taxon>Pentapetalae</taxon>
        <taxon>rosids</taxon>
        <taxon>malvids</taxon>
        <taxon>Malvales</taxon>
        <taxon>Malvaceae</taxon>
        <taxon>Grewioideae</taxon>
        <taxon>Apeibeae</taxon>
        <taxon>Corchorus</taxon>
    </lineage>
</organism>
<dbReference type="Gene3D" id="3.80.10.10">
    <property type="entry name" value="Ribonuclease Inhibitor"/>
    <property type="match status" value="6"/>
</dbReference>